<name>A0A5S3Z661_9GAMM</name>
<evidence type="ECO:0000256" key="8">
    <source>
        <dbReference type="HAMAP-Rule" id="MF_01818"/>
    </source>
</evidence>
<feature type="binding site" evidence="8">
    <location>
        <position position="268"/>
    </location>
    <ligand>
        <name>Zn(2+)</name>
        <dbReference type="ChEBI" id="CHEBI:29105"/>
        <label>2</label>
        <note>catalytic</note>
    </ligand>
</feature>
<comment type="cofactor">
    <cofactor evidence="8">
        <name>Zn(2+)</name>
        <dbReference type="ChEBI" id="CHEBI:29105"/>
    </cofactor>
    <text evidence="8">Binds 2 Zn(2+) ions.</text>
</comment>
<dbReference type="InterPro" id="IPR036866">
    <property type="entry name" value="RibonucZ/Hydroxyglut_hydro"/>
</dbReference>
<evidence type="ECO:0000256" key="3">
    <source>
        <dbReference type="ARBA" id="ARBA00022722"/>
    </source>
</evidence>
<gene>
    <name evidence="8" type="primary">rnz</name>
    <name evidence="10" type="ORF">CWC05_11420</name>
</gene>
<sequence>MQVQVLGSSSGTPTSTRNVSGYAVFREDKKPWYLVDCGEATQHQILKTTLSLYHLEAIFITHKHGDHCYGLPGLLASAGLSGRQAPLTIIAPGQVLDFVSATLKLSDWQLNFSLQLYDYDALDEYSGSWATVRSCALQHRVPSKAYRFDEHAIPLKLDIAQLKRHHIGSGRHYNQLQRGEDVTFEGRTLSASQYTYPSWPARSVMVCGDNEKPQCLDPLIEGVQLLVHEATFTAKDLHKVGFHTGHSDVERICDYAQQRQVPSLILTHFSARYGGDATMAHIADIATDRYSGALYLAEDGLCVGVDKQGHSALIHARFA</sequence>
<evidence type="ECO:0000259" key="9">
    <source>
        <dbReference type="SMART" id="SM00849"/>
    </source>
</evidence>
<dbReference type="GO" id="GO:0008270">
    <property type="term" value="F:zinc ion binding"/>
    <property type="evidence" value="ECO:0007669"/>
    <property type="project" value="UniProtKB-UniRule"/>
</dbReference>
<organism evidence="10 11">
    <name type="scientific">Pseudoalteromonas ruthenica</name>
    <dbReference type="NCBI Taxonomy" id="151081"/>
    <lineage>
        <taxon>Bacteria</taxon>
        <taxon>Pseudomonadati</taxon>
        <taxon>Pseudomonadota</taxon>
        <taxon>Gammaproteobacteria</taxon>
        <taxon>Alteromonadales</taxon>
        <taxon>Pseudoalteromonadaceae</taxon>
        <taxon>Pseudoalteromonas</taxon>
    </lineage>
</organism>
<keyword evidence="7 8" id="KW-0862">Zinc</keyword>
<dbReference type="Proteomes" id="UP000305874">
    <property type="component" value="Unassembled WGS sequence"/>
</dbReference>
<evidence type="ECO:0000313" key="10">
    <source>
        <dbReference type="EMBL" id="TMP87067.1"/>
    </source>
</evidence>
<keyword evidence="4 8" id="KW-0479">Metal-binding</keyword>
<dbReference type="EC" id="3.1.26.11" evidence="8"/>
<feature type="binding site" evidence="8">
    <location>
        <position position="139"/>
    </location>
    <ligand>
        <name>Zn(2+)</name>
        <dbReference type="ChEBI" id="CHEBI:29105"/>
        <label>1</label>
        <note>catalytic</note>
    </ligand>
</feature>
<dbReference type="SUPFAM" id="SSF56281">
    <property type="entry name" value="Metallo-hydrolase/oxidoreductase"/>
    <property type="match status" value="1"/>
</dbReference>
<comment type="catalytic activity">
    <reaction evidence="8">
        <text>Endonucleolytic cleavage of RNA, removing extra 3' nucleotides from tRNA precursor, generating 3' termini of tRNAs. A 3'-hydroxy group is left at the tRNA terminus and a 5'-phosphoryl group is left at the trailer molecule.</text>
        <dbReference type="EC" id="3.1.26.11"/>
    </reaction>
</comment>
<evidence type="ECO:0000256" key="6">
    <source>
        <dbReference type="ARBA" id="ARBA00022801"/>
    </source>
</evidence>
<keyword evidence="5 8" id="KW-0255">Endonuclease</keyword>
<dbReference type="InterPro" id="IPR001279">
    <property type="entry name" value="Metallo-B-lactamas"/>
</dbReference>
<feature type="binding site" evidence="8">
    <location>
        <position position="66"/>
    </location>
    <ligand>
        <name>Zn(2+)</name>
        <dbReference type="ChEBI" id="CHEBI:29105"/>
        <label>2</label>
        <note>catalytic</note>
    </ligand>
</feature>
<dbReference type="RefSeq" id="WP_138548282.1">
    <property type="nucleotide sequence ID" value="NZ_PNCG01000010.1"/>
</dbReference>
<feature type="binding site" evidence="8">
    <location>
        <position position="209"/>
    </location>
    <ligand>
        <name>Zn(2+)</name>
        <dbReference type="ChEBI" id="CHEBI:29105"/>
        <label>2</label>
        <note>catalytic</note>
    </ligand>
</feature>
<keyword evidence="3 8" id="KW-0540">Nuclease</keyword>
<dbReference type="PANTHER" id="PTHR46018:SF2">
    <property type="entry name" value="ZINC PHOSPHODIESTERASE ELAC PROTEIN 1"/>
    <property type="match status" value="1"/>
</dbReference>
<dbReference type="InterPro" id="IPR013471">
    <property type="entry name" value="RNase_Z/BN"/>
</dbReference>
<feature type="domain" description="Metallo-beta-lactamase" evidence="9">
    <location>
        <begin position="20"/>
        <end position="246"/>
    </location>
</feature>
<dbReference type="SMART" id="SM00849">
    <property type="entry name" value="Lactamase_B"/>
    <property type="match status" value="1"/>
</dbReference>
<dbReference type="Pfam" id="PF23023">
    <property type="entry name" value="Anti-Pycsar_Apyc1"/>
    <property type="match status" value="1"/>
</dbReference>
<comment type="function">
    <text evidence="8">Zinc phosphodiesterase, which displays some tRNA 3'-processing endonuclease activity. Probably involved in tRNA maturation, by removing a 3'-trailer from precursor tRNA.</text>
</comment>
<reference evidence="10 11" key="1">
    <citation type="submission" date="2017-12" db="EMBL/GenBank/DDBJ databases">
        <authorList>
            <person name="Paulsen S."/>
            <person name="Gram L.K."/>
        </authorList>
    </citation>
    <scope>NUCLEOTIDE SEQUENCE [LARGE SCALE GENOMIC DNA]</scope>
    <source>
        <strain evidence="10 11">S2897</strain>
    </source>
</reference>
<evidence type="ECO:0000256" key="5">
    <source>
        <dbReference type="ARBA" id="ARBA00022759"/>
    </source>
</evidence>
<dbReference type="EMBL" id="PNCG01000010">
    <property type="protein sequence ID" value="TMP87067.1"/>
    <property type="molecule type" value="Genomic_DNA"/>
</dbReference>
<accession>A0A5S3Z661</accession>
<dbReference type="AlphaFoldDB" id="A0A5S3Z661"/>
<evidence type="ECO:0000256" key="7">
    <source>
        <dbReference type="ARBA" id="ARBA00022833"/>
    </source>
</evidence>
<protein>
    <recommendedName>
        <fullName evidence="8">Ribonuclease Z</fullName>
        <shortName evidence="8">RNase Z</shortName>
        <ecNumber evidence="8">3.1.26.11</ecNumber>
    </recommendedName>
    <alternativeName>
        <fullName evidence="8">tRNA 3 endonuclease</fullName>
    </alternativeName>
    <alternativeName>
        <fullName evidence="8">tRNase Z</fullName>
    </alternativeName>
</protein>
<comment type="subunit">
    <text evidence="1 8">Homodimer.</text>
</comment>
<feature type="active site" description="Proton acceptor" evidence="8">
    <location>
        <position position="66"/>
    </location>
</feature>
<dbReference type="CDD" id="cd07717">
    <property type="entry name" value="RNaseZ_ZiPD-like_MBL-fold"/>
    <property type="match status" value="1"/>
</dbReference>
<dbReference type="PANTHER" id="PTHR46018">
    <property type="entry name" value="ZINC PHOSPHODIESTERASE ELAC PROTEIN 1"/>
    <property type="match status" value="1"/>
</dbReference>
<keyword evidence="6 8" id="KW-0378">Hydrolase</keyword>
<comment type="similarity">
    <text evidence="8">Belongs to the RNase Z family.</text>
</comment>
<evidence type="ECO:0000256" key="4">
    <source>
        <dbReference type="ARBA" id="ARBA00022723"/>
    </source>
</evidence>
<evidence type="ECO:0000256" key="2">
    <source>
        <dbReference type="ARBA" id="ARBA00022694"/>
    </source>
</evidence>
<feature type="binding site" evidence="8">
    <location>
        <position position="209"/>
    </location>
    <ligand>
        <name>Zn(2+)</name>
        <dbReference type="ChEBI" id="CHEBI:29105"/>
        <label>1</label>
        <note>catalytic</note>
    </ligand>
</feature>
<feature type="binding site" evidence="8">
    <location>
        <position position="64"/>
    </location>
    <ligand>
        <name>Zn(2+)</name>
        <dbReference type="ChEBI" id="CHEBI:29105"/>
        <label>1</label>
        <note>catalytic</note>
    </ligand>
</feature>
<feature type="binding site" evidence="8">
    <location>
        <position position="62"/>
    </location>
    <ligand>
        <name>Zn(2+)</name>
        <dbReference type="ChEBI" id="CHEBI:29105"/>
        <label>1</label>
        <note>catalytic</note>
    </ligand>
</feature>
<comment type="caution">
    <text evidence="10">The sequence shown here is derived from an EMBL/GenBank/DDBJ whole genome shotgun (WGS) entry which is preliminary data.</text>
</comment>
<dbReference type="HAMAP" id="MF_01818">
    <property type="entry name" value="RNase_Z_BN"/>
    <property type="match status" value="1"/>
</dbReference>
<dbReference type="GO" id="GO:0042781">
    <property type="term" value="F:3'-tRNA processing endoribonuclease activity"/>
    <property type="evidence" value="ECO:0007669"/>
    <property type="project" value="UniProtKB-UniRule"/>
</dbReference>
<proteinExistence type="inferred from homology"/>
<evidence type="ECO:0000313" key="11">
    <source>
        <dbReference type="Proteomes" id="UP000305874"/>
    </source>
</evidence>
<reference evidence="11" key="2">
    <citation type="submission" date="2019-06" db="EMBL/GenBank/DDBJ databases">
        <title>Co-occurence of chitin degradation, pigmentation and bioactivity in marine Pseudoalteromonas.</title>
        <authorList>
            <person name="Sonnenschein E.C."/>
            <person name="Bech P.K."/>
        </authorList>
    </citation>
    <scope>NUCLEOTIDE SEQUENCE [LARGE SCALE GENOMIC DNA]</scope>
    <source>
        <strain evidence="11">S2897</strain>
    </source>
</reference>
<dbReference type="Gene3D" id="3.60.15.10">
    <property type="entry name" value="Ribonuclease Z/Hydroxyacylglutathione hydrolase-like"/>
    <property type="match status" value="1"/>
</dbReference>
<feature type="binding site" evidence="8">
    <location>
        <position position="67"/>
    </location>
    <ligand>
        <name>Zn(2+)</name>
        <dbReference type="ChEBI" id="CHEBI:29105"/>
        <label>2</label>
        <note>catalytic</note>
    </ligand>
</feature>
<evidence type="ECO:0000256" key="1">
    <source>
        <dbReference type="ARBA" id="ARBA00011738"/>
    </source>
</evidence>
<keyword evidence="2 8" id="KW-0819">tRNA processing</keyword>